<evidence type="ECO:0000313" key="1">
    <source>
        <dbReference type="EMBL" id="AGK95488.1"/>
    </source>
</evidence>
<name>R4JYW5_CLOPA</name>
<dbReference type="KEGG" id="cpas:Clopa_0430"/>
<dbReference type="InterPro" id="IPR017695">
    <property type="entry name" value="Se-dep_Mo_hydrolase_YqeB"/>
</dbReference>
<keyword evidence="2" id="KW-1185">Reference proteome</keyword>
<dbReference type="HOGENOM" id="CLU_082089_1_0_9"/>
<dbReference type="OrthoDB" id="9815497at2"/>
<reference evidence="1 2" key="1">
    <citation type="submission" date="2012-01" db="EMBL/GenBank/DDBJ databases">
        <title>Complete sequence of chromosome of Clostridium pasteurianum BC1.</title>
        <authorList>
            <consortium name="US DOE Joint Genome Institute"/>
            <person name="Lucas S."/>
            <person name="Han J."/>
            <person name="Lapidus A."/>
            <person name="Cheng J.-F."/>
            <person name="Goodwin L."/>
            <person name="Pitluck S."/>
            <person name="Peters L."/>
            <person name="Mikhailova N."/>
            <person name="Teshima H."/>
            <person name="Detter J.C."/>
            <person name="Han C."/>
            <person name="Tapia R."/>
            <person name="Land M."/>
            <person name="Hauser L."/>
            <person name="Kyrpides N."/>
            <person name="Ivanova N."/>
            <person name="Pagani I."/>
            <person name="Dunn J."/>
            <person name="Taghavi S."/>
            <person name="Francis A."/>
            <person name="van der Lelie D."/>
            <person name="Woyke T."/>
        </authorList>
    </citation>
    <scope>NUCLEOTIDE SEQUENCE [LARGE SCALE GENOMIC DNA]</scope>
    <source>
        <strain evidence="1 2">BC1</strain>
    </source>
</reference>
<sequence length="270" mass="29622">MFSEIVVVRGGGDIASGTIQKLYRSGFRVLVLEIEKPSSIRRKVCFGEAVYENRITIEEITAVKVRNKDEIFEAWREDIIPVVIDPKGKYIDLLRPEIVVDAILAKKNLGTNRNMAPCTIALGPGSEAGSDVDIVVETNRGHDLGRLIFHGKAAENTGVPGVIAGYSKERVIYSPTSGIINNIRDIGDIVKKEDILAYIGNKTVRATINGVLRGIIKNKTEVFKGLKIADIDPRLSEVKNCFTISDKARNIGGAVLESILYMKRTGKLSN</sequence>
<dbReference type="PATRIC" id="fig|86416.3.peg.409"/>
<dbReference type="RefSeq" id="WP_015613815.1">
    <property type="nucleotide sequence ID" value="NC_021182.1"/>
</dbReference>
<dbReference type="STRING" id="86416.Clopa_0430"/>
<proteinExistence type="predicted"/>
<dbReference type="AlphaFoldDB" id="R4JYW5"/>
<dbReference type="eggNOG" id="COG3608">
    <property type="taxonomic scope" value="Bacteria"/>
</dbReference>
<protein>
    <submittedName>
        <fullName evidence="1">Selenium-dependent molybdenum hydroxylase system protein, YqeB family</fullName>
    </submittedName>
</protein>
<dbReference type="Proteomes" id="UP000013523">
    <property type="component" value="Chromosome"/>
</dbReference>
<gene>
    <name evidence="1" type="ORF">Clopa_0430</name>
</gene>
<dbReference type="NCBIfam" id="TIGR03309">
    <property type="entry name" value="matur_yqeB"/>
    <property type="match status" value="1"/>
</dbReference>
<dbReference type="EMBL" id="CP003261">
    <property type="protein sequence ID" value="AGK95488.1"/>
    <property type="molecule type" value="Genomic_DNA"/>
</dbReference>
<accession>R4JYW5</accession>
<evidence type="ECO:0000313" key="2">
    <source>
        <dbReference type="Proteomes" id="UP000013523"/>
    </source>
</evidence>
<organism evidence="1 2">
    <name type="scientific">Clostridium pasteurianum BC1</name>
    <dbReference type="NCBI Taxonomy" id="86416"/>
    <lineage>
        <taxon>Bacteria</taxon>
        <taxon>Bacillati</taxon>
        <taxon>Bacillota</taxon>
        <taxon>Clostridia</taxon>
        <taxon>Eubacteriales</taxon>
        <taxon>Clostridiaceae</taxon>
        <taxon>Clostridium</taxon>
    </lineage>
</organism>